<evidence type="ECO:0000313" key="1">
    <source>
        <dbReference type="EMBL" id="MTV44819.1"/>
    </source>
</evidence>
<dbReference type="Proteomes" id="UP000467349">
    <property type="component" value="Unassembled WGS sequence"/>
</dbReference>
<dbReference type="EMBL" id="WNHU01000907">
    <property type="protein sequence ID" value="MTV44819.1"/>
    <property type="molecule type" value="Genomic_DNA"/>
</dbReference>
<evidence type="ECO:0000313" key="2">
    <source>
        <dbReference type="Proteomes" id="UP000467349"/>
    </source>
</evidence>
<protein>
    <submittedName>
        <fullName evidence="1">AAA family ATPase</fullName>
    </submittedName>
</protein>
<accession>A0A7X3BZ59</accession>
<reference evidence="1 2" key="1">
    <citation type="submission" date="2019-11" db="EMBL/GenBank/DDBJ databases">
        <title>Growth characteristics of pneumococcus vary with the chemical composition of the capsule and with environmental conditions.</title>
        <authorList>
            <person name="Tothpal A."/>
            <person name="Desobry K."/>
            <person name="Joshi S."/>
            <person name="Wyllie A.L."/>
            <person name="Weinberger D.M."/>
        </authorList>
    </citation>
    <scope>NUCLEOTIDE SEQUENCE [LARGE SCALE GENOMIC DNA]</scope>
    <source>
        <strain evidence="2">pnumococcus09N</strain>
    </source>
</reference>
<dbReference type="Pfam" id="PF13479">
    <property type="entry name" value="AAA_24"/>
    <property type="match status" value="1"/>
</dbReference>
<name>A0A7X3BZ59_STREE</name>
<sequence>TYLWHQGRHIVFTCHEAIEKFTNPEGDSYNYLRPSLHLKGSGCVTEWCDEVLFLRYRTHTLTKDEGFGTKRAIAIGG</sequence>
<proteinExistence type="predicted"/>
<gene>
    <name evidence="1" type="ORF">GM545_14930</name>
</gene>
<dbReference type="RefSeq" id="WP_155474489.1">
    <property type="nucleotide sequence ID" value="NZ_WNHU01000907.1"/>
</dbReference>
<feature type="non-terminal residue" evidence="1">
    <location>
        <position position="1"/>
    </location>
</feature>
<organism evidence="1 2">
    <name type="scientific">Streptococcus pneumoniae</name>
    <dbReference type="NCBI Taxonomy" id="1313"/>
    <lineage>
        <taxon>Bacteria</taxon>
        <taxon>Bacillati</taxon>
        <taxon>Bacillota</taxon>
        <taxon>Bacilli</taxon>
        <taxon>Lactobacillales</taxon>
        <taxon>Streptococcaceae</taxon>
        <taxon>Streptococcus</taxon>
    </lineage>
</organism>
<comment type="caution">
    <text evidence="1">The sequence shown here is derived from an EMBL/GenBank/DDBJ whole genome shotgun (WGS) entry which is preliminary data.</text>
</comment>
<feature type="non-terminal residue" evidence="1">
    <location>
        <position position="77"/>
    </location>
</feature>
<dbReference type="AlphaFoldDB" id="A0A7X3BZ59"/>